<name>A0A0L1KAY5_9SPHN</name>
<protein>
    <submittedName>
        <fullName evidence="1">Oxetanocin A resistance protein</fullName>
    </submittedName>
</protein>
<dbReference type="AlphaFoldDB" id="A0A0L1KAY5"/>
<evidence type="ECO:0000313" key="2">
    <source>
        <dbReference type="Proteomes" id="UP000037446"/>
    </source>
</evidence>
<organism evidence="1 2">
    <name type="scientific">Qipengyuania citrea LAMA 915</name>
    <dbReference type="NCBI Taxonomy" id="1306953"/>
    <lineage>
        <taxon>Bacteria</taxon>
        <taxon>Pseudomonadati</taxon>
        <taxon>Pseudomonadota</taxon>
        <taxon>Alphaproteobacteria</taxon>
        <taxon>Sphingomonadales</taxon>
        <taxon>Erythrobacteraceae</taxon>
        <taxon>Qipengyuania</taxon>
    </lineage>
</organism>
<dbReference type="RefSeq" id="WP_050601059.1">
    <property type="nucleotide sequence ID" value="NZ_JYNE01000027.1"/>
</dbReference>
<sequence>MPGFAAAKEAGQPCPKLGHDGLCTIYADRAEQGFAGCLRFECFGAGQHVVQTLFEGRDWRDDRELLGPMIETFLAMRPVSDLAFLVSRALASGPDPDATLRLEALQAELAEIAASRETLRESARIAKAQSDVRQVFAALDPDALRNS</sequence>
<gene>
    <name evidence="1" type="ORF">J121_2105</name>
</gene>
<dbReference type="Proteomes" id="UP000037446">
    <property type="component" value="Unassembled WGS sequence"/>
</dbReference>
<reference evidence="1" key="1">
    <citation type="submission" date="2015-02" db="EMBL/GenBank/DDBJ databases">
        <authorList>
            <person name="Chooi Y.-H."/>
        </authorList>
    </citation>
    <scope>NUCLEOTIDE SEQUENCE [LARGE SCALE GENOMIC DNA]</scope>
    <source>
        <strain evidence="1">LAMA 915</strain>
    </source>
</reference>
<evidence type="ECO:0000313" key="1">
    <source>
        <dbReference type="EMBL" id="KNH01091.1"/>
    </source>
</evidence>
<dbReference type="STRING" id="1306953.J121_2105"/>
<accession>A0A0L1KAY5</accession>
<dbReference type="PATRIC" id="fig|1306953.7.peg.2181"/>
<proteinExistence type="predicted"/>
<dbReference type="EMBL" id="JYNE01000027">
    <property type="protein sequence ID" value="KNH01091.1"/>
    <property type="molecule type" value="Genomic_DNA"/>
</dbReference>
<comment type="caution">
    <text evidence="1">The sequence shown here is derived from an EMBL/GenBank/DDBJ whole genome shotgun (WGS) entry which is preliminary data.</text>
</comment>